<dbReference type="InterPro" id="IPR051678">
    <property type="entry name" value="AGP_Transferase"/>
</dbReference>
<keyword evidence="3" id="KW-1185">Reference proteome</keyword>
<proteinExistence type="predicted"/>
<dbReference type="STRING" id="1328759.A0A5C2S217"/>
<evidence type="ECO:0000313" key="3">
    <source>
        <dbReference type="Proteomes" id="UP000313359"/>
    </source>
</evidence>
<dbReference type="InterPro" id="IPR011009">
    <property type="entry name" value="Kinase-like_dom_sf"/>
</dbReference>
<dbReference type="Pfam" id="PF01636">
    <property type="entry name" value="APH"/>
    <property type="match status" value="1"/>
</dbReference>
<protein>
    <recommendedName>
        <fullName evidence="1">Aminoglycoside phosphotransferase domain-containing protein</fullName>
    </recommendedName>
</protein>
<dbReference type="Proteomes" id="UP000313359">
    <property type="component" value="Unassembled WGS sequence"/>
</dbReference>
<dbReference type="OrthoDB" id="4177236at2759"/>
<organism evidence="2 3">
    <name type="scientific">Lentinus tigrinus ALCF2SS1-6</name>
    <dbReference type="NCBI Taxonomy" id="1328759"/>
    <lineage>
        <taxon>Eukaryota</taxon>
        <taxon>Fungi</taxon>
        <taxon>Dikarya</taxon>
        <taxon>Basidiomycota</taxon>
        <taxon>Agaricomycotina</taxon>
        <taxon>Agaricomycetes</taxon>
        <taxon>Polyporales</taxon>
        <taxon>Polyporaceae</taxon>
        <taxon>Lentinus</taxon>
    </lineage>
</organism>
<accession>A0A5C2S217</accession>
<gene>
    <name evidence="2" type="ORF">L227DRAFT_655929</name>
</gene>
<name>A0A5C2S217_9APHY</name>
<dbReference type="InterPro" id="IPR002575">
    <property type="entry name" value="Aminoglycoside_PTrfase"/>
</dbReference>
<reference evidence="2" key="1">
    <citation type="journal article" date="2018" name="Genome Biol. Evol.">
        <title>Genomics and development of Lentinus tigrinus, a white-rot wood-decaying mushroom with dimorphic fruiting bodies.</title>
        <authorList>
            <person name="Wu B."/>
            <person name="Xu Z."/>
            <person name="Knudson A."/>
            <person name="Carlson A."/>
            <person name="Chen N."/>
            <person name="Kovaka S."/>
            <person name="LaButti K."/>
            <person name="Lipzen A."/>
            <person name="Pennachio C."/>
            <person name="Riley R."/>
            <person name="Schakwitz W."/>
            <person name="Umezawa K."/>
            <person name="Ohm R.A."/>
            <person name="Grigoriev I.V."/>
            <person name="Nagy L.G."/>
            <person name="Gibbons J."/>
            <person name="Hibbett D."/>
        </authorList>
    </citation>
    <scope>NUCLEOTIDE SEQUENCE [LARGE SCALE GENOMIC DNA]</scope>
    <source>
        <strain evidence="2">ALCF2SS1-6</strain>
    </source>
</reference>
<evidence type="ECO:0000259" key="1">
    <source>
        <dbReference type="Pfam" id="PF01636"/>
    </source>
</evidence>
<dbReference type="AlphaFoldDB" id="A0A5C2S217"/>
<dbReference type="PANTHER" id="PTHR21310">
    <property type="entry name" value="AMINOGLYCOSIDE PHOSPHOTRANSFERASE-RELATED-RELATED"/>
    <property type="match status" value="1"/>
</dbReference>
<dbReference type="EMBL" id="ML122285">
    <property type="protein sequence ID" value="RPD56824.1"/>
    <property type="molecule type" value="Genomic_DNA"/>
</dbReference>
<sequence length="324" mass="36685">MHPSKETSKWLIYTLLGIIADTLDTVLTAIAPPKRPQRSVLPSDIDNFSNAELLELSENAPKVHPDAGVVKLTSGTVAKPSQDMDEDAPDPSEATALDLVFSETTIPVPRVRRVLRREWDFLIVMDYIDGPTLAHVWPTLPKWRKCLVAFTLRRYVRQLRRLQAPPGAPPGPLSASAQGPARICESPVFGQVQSHRGPFASYAELSAFFNDRHRRALDAQGVPQDDPARKDLFDDSEPLVLTHQDLNLRNIVVGDGGRLWLVDWAWAGYFPPWFEYVATQRQSEDARISGTDDEFWKVLVPFICGPYFRQEKWLLRMSQALYWI</sequence>
<dbReference type="PANTHER" id="PTHR21310:SF39">
    <property type="entry name" value="AMINOGLYCOSIDE PHOSPHOTRANSFERASE DOMAIN-CONTAINING PROTEIN"/>
    <property type="match status" value="1"/>
</dbReference>
<evidence type="ECO:0000313" key="2">
    <source>
        <dbReference type="EMBL" id="RPD56824.1"/>
    </source>
</evidence>
<feature type="domain" description="Aminoglycoside phosphotransferase" evidence="1">
    <location>
        <begin position="93"/>
        <end position="280"/>
    </location>
</feature>
<dbReference type="SUPFAM" id="SSF56112">
    <property type="entry name" value="Protein kinase-like (PK-like)"/>
    <property type="match status" value="1"/>
</dbReference>
<dbReference type="Gene3D" id="3.90.1200.10">
    <property type="match status" value="1"/>
</dbReference>